<comment type="caution">
    <text evidence="1">The sequence shown here is derived from an EMBL/GenBank/DDBJ whole genome shotgun (WGS) entry which is preliminary data.</text>
</comment>
<dbReference type="OrthoDB" id="2332391at2759"/>
<reference evidence="1" key="1">
    <citation type="submission" date="2021-06" db="EMBL/GenBank/DDBJ databases">
        <authorList>
            <person name="Kallberg Y."/>
            <person name="Tangrot J."/>
            <person name="Rosling A."/>
        </authorList>
    </citation>
    <scope>NUCLEOTIDE SEQUENCE</scope>
    <source>
        <strain evidence="1">FL130A</strain>
    </source>
</reference>
<sequence>MTSVHVYTPTAKFLLTDKEDTEDMVADVKKISEDIIKILESDAAGMVIDLFVTNGHIYLSYLAKVVKGVEMLDEFIEKHEKEEPIEEKLLRNIDRSITIYALNDLESDIKSIENRVKRMMKDDLSIEDRKREVVPAFHSCQKILFNFEKTDHVFYAHPLLTTPCLIGFIRCYLSVIAIAVSIDPTYNDESICEKERLKKVLEVYKENTIDARLKIIEIIKIKENAIDFTAVKSDIKEHMKDWKTIQHNAKRMLDFDMVKERFKEKKSEFSRDLDIVRDEFGYGNKKKHTWNRKAWDQQNHTKDNLSYPMVVKMVYEAFFNDLIECI</sequence>
<dbReference type="Proteomes" id="UP000789508">
    <property type="component" value="Unassembled WGS sequence"/>
</dbReference>
<evidence type="ECO:0000313" key="2">
    <source>
        <dbReference type="Proteomes" id="UP000789508"/>
    </source>
</evidence>
<gene>
    <name evidence="1" type="ORF">ALEPTO_LOCUS3137</name>
</gene>
<organism evidence="1 2">
    <name type="scientific">Ambispora leptoticha</name>
    <dbReference type="NCBI Taxonomy" id="144679"/>
    <lineage>
        <taxon>Eukaryota</taxon>
        <taxon>Fungi</taxon>
        <taxon>Fungi incertae sedis</taxon>
        <taxon>Mucoromycota</taxon>
        <taxon>Glomeromycotina</taxon>
        <taxon>Glomeromycetes</taxon>
        <taxon>Archaeosporales</taxon>
        <taxon>Ambisporaceae</taxon>
        <taxon>Ambispora</taxon>
    </lineage>
</organism>
<dbReference type="EMBL" id="CAJVPS010000547">
    <property type="protein sequence ID" value="CAG8494039.1"/>
    <property type="molecule type" value="Genomic_DNA"/>
</dbReference>
<protein>
    <submittedName>
        <fullName evidence="1">12763_t:CDS:1</fullName>
    </submittedName>
</protein>
<accession>A0A9N8WRE3</accession>
<keyword evidence="2" id="KW-1185">Reference proteome</keyword>
<dbReference type="AlphaFoldDB" id="A0A9N8WRE3"/>
<evidence type="ECO:0000313" key="1">
    <source>
        <dbReference type="EMBL" id="CAG8494039.1"/>
    </source>
</evidence>
<name>A0A9N8WRE3_9GLOM</name>
<proteinExistence type="predicted"/>